<evidence type="ECO:0000256" key="13">
    <source>
        <dbReference type="PIRSR" id="PIRSR618044-1"/>
    </source>
</evidence>
<dbReference type="InterPro" id="IPR015956">
    <property type="entry name" value="Peniciliin-bd_prot_C_sf"/>
</dbReference>
<dbReference type="AlphaFoldDB" id="A0A1M6JP30"/>
<dbReference type="InterPro" id="IPR012338">
    <property type="entry name" value="Beta-lactam/transpept-like"/>
</dbReference>
<evidence type="ECO:0000256" key="11">
    <source>
        <dbReference type="ARBA" id="ARBA00023316"/>
    </source>
</evidence>
<dbReference type="RefSeq" id="WP_073146329.1">
    <property type="nucleotide sequence ID" value="NZ_FRAG01000001.1"/>
</dbReference>
<dbReference type="InterPro" id="IPR012907">
    <property type="entry name" value="Peptidase_S11_C"/>
</dbReference>
<evidence type="ECO:0000256" key="7">
    <source>
        <dbReference type="ARBA" id="ARBA00022729"/>
    </source>
</evidence>
<evidence type="ECO:0000256" key="5">
    <source>
        <dbReference type="ARBA" id="ARBA00022645"/>
    </source>
</evidence>
<dbReference type="SUPFAM" id="SSF56601">
    <property type="entry name" value="beta-lactamase/transpeptidase-like"/>
    <property type="match status" value="1"/>
</dbReference>
<dbReference type="UniPathway" id="UPA00219"/>
<keyword evidence="10" id="KW-0573">Peptidoglycan synthesis</keyword>
<evidence type="ECO:0000256" key="6">
    <source>
        <dbReference type="ARBA" id="ARBA00022670"/>
    </source>
</evidence>
<evidence type="ECO:0000256" key="1">
    <source>
        <dbReference type="ARBA" id="ARBA00003217"/>
    </source>
</evidence>
<evidence type="ECO:0000256" key="10">
    <source>
        <dbReference type="ARBA" id="ARBA00022984"/>
    </source>
</evidence>
<dbReference type="Gene3D" id="3.40.710.10">
    <property type="entry name" value="DD-peptidase/beta-lactamase superfamily"/>
    <property type="match status" value="1"/>
</dbReference>
<evidence type="ECO:0000313" key="17">
    <source>
        <dbReference type="EMBL" id="SHJ48434.1"/>
    </source>
</evidence>
<comment type="catalytic activity">
    <reaction evidence="12">
        <text>Preferential cleavage: (Ac)2-L-Lys-D-Ala-|-D-Ala. Also transpeptidation of peptidyl-alanyl moieties that are N-acyl substituents of D-alanine.</text>
        <dbReference type="EC" id="3.4.16.4"/>
    </reaction>
</comment>
<keyword evidence="18" id="KW-1185">Reference proteome</keyword>
<dbReference type="GO" id="GO:0006508">
    <property type="term" value="P:proteolysis"/>
    <property type="evidence" value="ECO:0007669"/>
    <property type="project" value="UniProtKB-KW"/>
</dbReference>
<feature type="active site" description="Proton acceptor" evidence="13">
    <location>
        <position position="66"/>
    </location>
</feature>
<name>A0A1M6JP30_PARC5</name>
<keyword evidence="7" id="KW-0732">Signal</keyword>
<comment type="pathway">
    <text evidence="2">Cell wall biogenesis; peptidoglycan biosynthesis.</text>
</comment>
<evidence type="ECO:0000256" key="15">
    <source>
        <dbReference type="RuleBase" id="RU004016"/>
    </source>
</evidence>
<gene>
    <name evidence="17" type="ORF">SAMN02745912_00074</name>
</gene>
<dbReference type="GO" id="GO:0009252">
    <property type="term" value="P:peptidoglycan biosynthetic process"/>
    <property type="evidence" value="ECO:0007669"/>
    <property type="project" value="UniProtKB-UniPathway"/>
</dbReference>
<dbReference type="Gene3D" id="2.60.410.10">
    <property type="entry name" value="D-Ala-D-Ala carboxypeptidase, C-terminal domain"/>
    <property type="match status" value="1"/>
</dbReference>
<dbReference type="PRINTS" id="PR00725">
    <property type="entry name" value="DADACBPTASE1"/>
</dbReference>
<sequence length="388" mass="42752">MNENCIKKKVSLIISVLLLFISSFSYSSAIEFDLNAKSAILIDAGTGKVLYEKNSNKKLPPASVTKIMTMLLAMEAIDKNHITLEDKVTISERAASMGGSQLYFEPGEQKSVKQLLKGIAVASANDACVALAEHIAGTEEVFVKKMNEKAAELGMNNTQFMNTNGLPQEGHYTSAKDIAIMSRELLKYPKIHEWLKIWMSSMKVGKKGRATLELVNTNKLIKTYPGANGIKTGFTQEARYCLSASATRNNFSLIAVVLGCPTSKIRFAEAKKLLDYGFASYNSVSISKKGEIFKEVIVEKGKVDKINIIAKDELKVLVKKGEESKIKKEIVLPKTIKAPFEKGQKVGEIIVKNLNGKEMGKVDLITESKCKKASIFDTFVKILKIVPK</sequence>
<feature type="active site" description="Acyl-ester intermediate" evidence="13">
    <location>
        <position position="63"/>
    </location>
</feature>
<dbReference type="InterPro" id="IPR037167">
    <property type="entry name" value="Peptidase_S11_C_sf"/>
</dbReference>
<organism evidence="17 18">
    <name type="scientific">Paramaledivibacter caminithermalis (strain DSM 15212 / CIP 107654 / DViRD3)</name>
    <name type="common">Clostridium caminithermale</name>
    <dbReference type="NCBI Taxonomy" id="1121301"/>
    <lineage>
        <taxon>Bacteria</taxon>
        <taxon>Bacillati</taxon>
        <taxon>Bacillota</taxon>
        <taxon>Clostridia</taxon>
        <taxon>Peptostreptococcales</taxon>
        <taxon>Caminicellaceae</taxon>
        <taxon>Paramaledivibacter</taxon>
    </lineage>
</organism>
<feature type="binding site" evidence="14">
    <location>
        <position position="231"/>
    </location>
    <ligand>
        <name>substrate</name>
    </ligand>
</feature>
<dbReference type="GO" id="GO:0008360">
    <property type="term" value="P:regulation of cell shape"/>
    <property type="evidence" value="ECO:0007669"/>
    <property type="project" value="UniProtKB-KW"/>
</dbReference>
<evidence type="ECO:0000256" key="4">
    <source>
        <dbReference type="ARBA" id="ARBA00012448"/>
    </source>
</evidence>
<accession>A0A1M6JP30</accession>
<dbReference type="PANTHER" id="PTHR21581">
    <property type="entry name" value="D-ALANYL-D-ALANINE CARBOXYPEPTIDASE"/>
    <property type="match status" value="1"/>
</dbReference>
<evidence type="ECO:0000256" key="2">
    <source>
        <dbReference type="ARBA" id="ARBA00004752"/>
    </source>
</evidence>
<keyword evidence="11" id="KW-0961">Cell wall biogenesis/degradation</keyword>
<dbReference type="EMBL" id="FRAG01000001">
    <property type="protein sequence ID" value="SHJ48434.1"/>
    <property type="molecule type" value="Genomic_DNA"/>
</dbReference>
<proteinExistence type="inferred from homology"/>
<dbReference type="Pfam" id="PF07943">
    <property type="entry name" value="PBP5_C"/>
    <property type="match status" value="1"/>
</dbReference>
<keyword evidence="6" id="KW-0645">Protease</keyword>
<evidence type="ECO:0000256" key="3">
    <source>
        <dbReference type="ARBA" id="ARBA00007164"/>
    </source>
</evidence>
<keyword evidence="9" id="KW-0133">Cell shape</keyword>
<evidence type="ECO:0000256" key="8">
    <source>
        <dbReference type="ARBA" id="ARBA00022801"/>
    </source>
</evidence>
<evidence type="ECO:0000259" key="16">
    <source>
        <dbReference type="SMART" id="SM00936"/>
    </source>
</evidence>
<dbReference type="GO" id="GO:0071555">
    <property type="term" value="P:cell wall organization"/>
    <property type="evidence" value="ECO:0007669"/>
    <property type="project" value="UniProtKB-KW"/>
</dbReference>
<dbReference type="SUPFAM" id="SSF69189">
    <property type="entry name" value="Penicillin-binding protein associated domain"/>
    <property type="match status" value="1"/>
</dbReference>
<evidence type="ECO:0000256" key="14">
    <source>
        <dbReference type="PIRSR" id="PIRSR618044-2"/>
    </source>
</evidence>
<dbReference type="InterPro" id="IPR018044">
    <property type="entry name" value="Peptidase_S11"/>
</dbReference>
<reference evidence="17 18" key="1">
    <citation type="submission" date="2016-11" db="EMBL/GenBank/DDBJ databases">
        <authorList>
            <person name="Jaros S."/>
            <person name="Januszkiewicz K."/>
            <person name="Wedrychowicz H."/>
        </authorList>
    </citation>
    <scope>NUCLEOTIDE SEQUENCE [LARGE SCALE GENOMIC DNA]</scope>
    <source>
        <strain evidence="17 18">DSM 15212</strain>
    </source>
</reference>
<dbReference type="GO" id="GO:0009002">
    <property type="term" value="F:serine-type D-Ala-D-Ala carboxypeptidase activity"/>
    <property type="evidence" value="ECO:0007669"/>
    <property type="project" value="UniProtKB-EC"/>
</dbReference>
<evidence type="ECO:0000256" key="9">
    <source>
        <dbReference type="ARBA" id="ARBA00022960"/>
    </source>
</evidence>
<feature type="domain" description="Peptidase S11 D-Ala-D-Ala carboxypeptidase A C-terminal" evidence="16">
    <location>
        <begin position="281"/>
        <end position="372"/>
    </location>
</feature>
<dbReference type="Pfam" id="PF00768">
    <property type="entry name" value="Peptidase_S11"/>
    <property type="match status" value="1"/>
</dbReference>
<feature type="active site" evidence="13">
    <location>
        <position position="123"/>
    </location>
</feature>
<comment type="function">
    <text evidence="1">Removes C-terminal D-alanyl residues from sugar-peptide cell wall precursors.</text>
</comment>
<dbReference type="SMART" id="SM00936">
    <property type="entry name" value="PBP5_C"/>
    <property type="match status" value="1"/>
</dbReference>
<dbReference type="InterPro" id="IPR001967">
    <property type="entry name" value="Peptidase_S11_N"/>
</dbReference>
<keyword evidence="5 17" id="KW-0121">Carboxypeptidase</keyword>
<evidence type="ECO:0000313" key="18">
    <source>
        <dbReference type="Proteomes" id="UP000184465"/>
    </source>
</evidence>
<dbReference type="PANTHER" id="PTHR21581:SF6">
    <property type="entry name" value="TRAFFICKING PROTEIN PARTICLE COMPLEX SUBUNIT 12"/>
    <property type="match status" value="1"/>
</dbReference>
<keyword evidence="8" id="KW-0378">Hydrolase</keyword>
<evidence type="ECO:0000256" key="12">
    <source>
        <dbReference type="ARBA" id="ARBA00034000"/>
    </source>
</evidence>
<dbReference type="EC" id="3.4.16.4" evidence="4"/>
<comment type="similarity">
    <text evidence="3 15">Belongs to the peptidase S11 family.</text>
</comment>
<dbReference type="Proteomes" id="UP000184465">
    <property type="component" value="Unassembled WGS sequence"/>
</dbReference>
<protein>
    <recommendedName>
        <fullName evidence="4">serine-type D-Ala-D-Ala carboxypeptidase</fullName>
        <ecNumber evidence="4">3.4.16.4</ecNumber>
    </recommendedName>
</protein>
<dbReference type="STRING" id="1121301.SAMN02745912_00074"/>